<name>A0A6M3IFD8_9ZZZZ</name>
<dbReference type="InterPro" id="IPR011050">
    <property type="entry name" value="Pectin_lyase_fold/virulence"/>
</dbReference>
<dbReference type="AlphaFoldDB" id="A0A6M3IFD8"/>
<proteinExistence type="predicted"/>
<protein>
    <submittedName>
        <fullName evidence="1">Uncharacterized protein</fullName>
    </submittedName>
</protein>
<accession>A0A6M3IFD8</accession>
<organism evidence="1">
    <name type="scientific">viral metagenome</name>
    <dbReference type="NCBI Taxonomy" id="1070528"/>
    <lineage>
        <taxon>unclassified sequences</taxon>
        <taxon>metagenomes</taxon>
        <taxon>organismal metagenomes</taxon>
    </lineage>
</organism>
<gene>
    <name evidence="1" type="ORF">MM415B01925_0002</name>
</gene>
<reference evidence="1" key="1">
    <citation type="submission" date="2020-03" db="EMBL/GenBank/DDBJ databases">
        <title>The deep terrestrial virosphere.</title>
        <authorList>
            <person name="Holmfeldt K."/>
            <person name="Nilsson E."/>
            <person name="Simone D."/>
            <person name="Lopez-Fernandez M."/>
            <person name="Wu X."/>
            <person name="de Brujin I."/>
            <person name="Lundin D."/>
            <person name="Andersson A."/>
            <person name="Bertilsson S."/>
            <person name="Dopson M."/>
        </authorList>
    </citation>
    <scope>NUCLEOTIDE SEQUENCE</scope>
    <source>
        <strain evidence="1">MM415B01925</strain>
    </source>
</reference>
<dbReference type="EMBL" id="MT141201">
    <property type="protein sequence ID" value="QJA56125.1"/>
    <property type="molecule type" value="Genomic_DNA"/>
</dbReference>
<evidence type="ECO:0000313" key="1">
    <source>
        <dbReference type="EMBL" id="QJA56125.1"/>
    </source>
</evidence>
<dbReference type="SUPFAM" id="SSF51126">
    <property type="entry name" value="Pectin lyase-like"/>
    <property type="match status" value="1"/>
</dbReference>
<sequence>MAEKKIYAGGTVGPLLYDDTDLVDDPDGDFAGVNFHASVTDGQHYIGAAPTLDQHVVRKIDITSTFAFFQNTIFPDPSASDQGATDATYDTVKDLIDAMGSTEKATLVFRHSGVGNTTVYRFSTAEVITSNISIFIEPGAAITVNGVILTINGPFVCPIVKCFYYESGGSVVFGIGAIDWCYSEWFGAMAETAISGTADDVQIEAAINAAQNTKKVKLLSGYYEVTDEISISYTEMVIQGSGRNNTILYVADGTGFTGGVFNLISGEPSTTIEDLQILFYQPSTAVKGNLTAHKPAIYAYAQPRARFRRLKIVKAYDGIDLTGNSGGVVIEDLEMSCFNIGIDIDGSLDEVYIDKFRLWPFGLDSSQDDIFFSSDTTGIRIKRMDGLSISNSMFICGAAINFASGGSGGDSFTRIVNTNFDTNAEISVDSDHSVIFSNCWFSKAVNGMSALDIGDGIVQIENSRFFVSSANQSVIRVNWSDADYENILSVSNCTFNTSNVDVSSIEVTATTLGYVYISNNHFHRTLDTTYSEETIDINSNIRGSISGNSTRDKGTGTGTFIAVLGDNYLNIIGNAAVGWTVSLPSYTSSLLEKHNTWSVISFNVASASTITLPDIGELFVITGNTTINTINYGRAGRIIILTGSVSNPVLNDNSVAGGNLKLAGDTNFTLGDDDMIMLVSLSSANWFEISRSTN</sequence>